<keyword evidence="5" id="KW-0067">ATP-binding</keyword>
<feature type="domain" description="Helicase-associated" evidence="8">
    <location>
        <begin position="138"/>
        <end position="230"/>
    </location>
</feature>
<keyword evidence="10" id="KW-1185">Reference proteome</keyword>
<accession>A0A2U1LEZ5</accession>
<keyword evidence="7" id="KW-1133">Transmembrane helix</keyword>
<dbReference type="Gene3D" id="1.20.120.1080">
    <property type="match status" value="1"/>
</dbReference>
<comment type="catalytic activity">
    <reaction evidence="6">
        <text>ATP + H2O = ADP + phosphate + H(+)</text>
        <dbReference type="Rhea" id="RHEA:13065"/>
        <dbReference type="ChEBI" id="CHEBI:15377"/>
        <dbReference type="ChEBI" id="CHEBI:15378"/>
        <dbReference type="ChEBI" id="CHEBI:30616"/>
        <dbReference type="ChEBI" id="CHEBI:43474"/>
        <dbReference type="ChEBI" id="CHEBI:456216"/>
        <dbReference type="EC" id="3.6.4.13"/>
    </reaction>
</comment>
<protein>
    <recommendedName>
        <fullName evidence="1">RNA helicase</fullName>
        <ecNumber evidence="1">3.6.4.13</ecNumber>
    </recommendedName>
</protein>
<feature type="transmembrane region" description="Helical" evidence="7">
    <location>
        <begin position="62"/>
        <end position="79"/>
    </location>
</feature>
<dbReference type="Proteomes" id="UP000245207">
    <property type="component" value="Unassembled WGS sequence"/>
</dbReference>
<evidence type="ECO:0000256" key="5">
    <source>
        <dbReference type="ARBA" id="ARBA00022840"/>
    </source>
</evidence>
<comment type="caution">
    <text evidence="9">The sequence shown here is derived from an EMBL/GenBank/DDBJ whole genome shotgun (WGS) entry which is preliminary data.</text>
</comment>
<evidence type="ECO:0000313" key="10">
    <source>
        <dbReference type="Proteomes" id="UP000245207"/>
    </source>
</evidence>
<dbReference type="EC" id="3.6.4.13" evidence="1"/>
<dbReference type="InterPro" id="IPR007502">
    <property type="entry name" value="Helicase-assoc_dom"/>
</dbReference>
<evidence type="ECO:0000256" key="7">
    <source>
        <dbReference type="SAM" id="Phobius"/>
    </source>
</evidence>
<dbReference type="SMART" id="SM00847">
    <property type="entry name" value="HA2"/>
    <property type="match status" value="1"/>
</dbReference>
<evidence type="ECO:0000256" key="3">
    <source>
        <dbReference type="ARBA" id="ARBA00022801"/>
    </source>
</evidence>
<reference evidence="9 10" key="1">
    <citation type="journal article" date="2018" name="Mol. Plant">
        <title>The genome of Artemisia annua provides insight into the evolution of Asteraceae family and artemisinin biosynthesis.</title>
        <authorList>
            <person name="Shen Q."/>
            <person name="Zhang L."/>
            <person name="Liao Z."/>
            <person name="Wang S."/>
            <person name="Yan T."/>
            <person name="Shi P."/>
            <person name="Liu M."/>
            <person name="Fu X."/>
            <person name="Pan Q."/>
            <person name="Wang Y."/>
            <person name="Lv Z."/>
            <person name="Lu X."/>
            <person name="Zhang F."/>
            <person name="Jiang W."/>
            <person name="Ma Y."/>
            <person name="Chen M."/>
            <person name="Hao X."/>
            <person name="Li L."/>
            <person name="Tang Y."/>
            <person name="Lv G."/>
            <person name="Zhou Y."/>
            <person name="Sun X."/>
            <person name="Brodelius P.E."/>
            <person name="Rose J.K.C."/>
            <person name="Tang K."/>
        </authorList>
    </citation>
    <scope>NUCLEOTIDE SEQUENCE [LARGE SCALE GENOMIC DNA]</scope>
    <source>
        <strain evidence="10">cv. Huhao1</strain>
        <tissue evidence="9">Leaf</tissue>
    </source>
</reference>
<name>A0A2U1LEZ5_ARTAN</name>
<keyword evidence="3" id="KW-0378">Hydrolase</keyword>
<dbReference type="PANTHER" id="PTHR18934">
    <property type="entry name" value="ATP-DEPENDENT RNA HELICASE"/>
    <property type="match status" value="1"/>
</dbReference>
<dbReference type="GO" id="GO:0003724">
    <property type="term" value="F:RNA helicase activity"/>
    <property type="evidence" value="ECO:0007669"/>
    <property type="project" value="UniProtKB-EC"/>
</dbReference>
<evidence type="ECO:0000256" key="1">
    <source>
        <dbReference type="ARBA" id="ARBA00012552"/>
    </source>
</evidence>
<keyword evidence="7" id="KW-0472">Membrane</keyword>
<evidence type="ECO:0000259" key="8">
    <source>
        <dbReference type="SMART" id="SM00847"/>
    </source>
</evidence>
<dbReference type="AlphaFoldDB" id="A0A2U1LEZ5"/>
<gene>
    <name evidence="9" type="ORF">CTI12_AA497950</name>
</gene>
<dbReference type="Pfam" id="PF21010">
    <property type="entry name" value="HA2_C"/>
    <property type="match status" value="1"/>
</dbReference>
<dbReference type="GO" id="GO:0005524">
    <property type="term" value="F:ATP binding"/>
    <property type="evidence" value="ECO:0007669"/>
    <property type="project" value="UniProtKB-KW"/>
</dbReference>
<proteinExistence type="predicted"/>
<dbReference type="GO" id="GO:0003723">
    <property type="term" value="F:RNA binding"/>
    <property type="evidence" value="ECO:0007669"/>
    <property type="project" value="TreeGrafter"/>
</dbReference>
<evidence type="ECO:0000256" key="2">
    <source>
        <dbReference type="ARBA" id="ARBA00022741"/>
    </source>
</evidence>
<dbReference type="STRING" id="35608.A0A2U1LEZ5"/>
<keyword evidence="7" id="KW-0812">Transmembrane</keyword>
<dbReference type="GO" id="GO:0016787">
    <property type="term" value="F:hydrolase activity"/>
    <property type="evidence" value="ECO:0007669"/>
    <property type="project" value="UniProtKB-KW"/>
</dbReference>
<keyword evidence="4 9" id="KW-0347">Helicase</keyword>
<dbReference type="EMBL" id="PKPP01009743">
    <property type="protein sequence ID" value="PWA47575.1"/>
    <property type="molecule type" value="Genomic_DNA"/>
</dbReference>
<sequence length="268" mass="30507">MAALGVAEVIEEYTHESLTFRDAVACEVISKWMAVMKEDMDTRSSMCMLSNRFRRSSDDSSVYYWKYAPGLFIYLFLYIDYMGFTYESKAEIWVTKGLLDEAKENILGMEIFRTQSGNTLRVSRFRFSNGMSVQILLGGHSTLSLEGSLSGNRDEEKKSKGSWSLTDIGLKLTEFLLDPQLAKLLLTYEEFSCVNEVLTIVSTLSVLTHHLQVKALRKAQEVSSQLLDILKKLMIWLTLCGSNWDVIRKVICSVYFHNAAKPKGIRNT</sequence>
<dbReference type="PANTHER" id="PTHR18934:SF91">
    <property type="entry name" value="PRE-MRNA-SPLICING FACTOR ATP-DEPENDENT RNA HELICASE PRP16"/>
    <property type="match status" value="1"/>
</dbReference>
<keyword evidence="2" id="KW-0547">Nucleotide-binding</keyword>
<evidence type="ECO:0000313" key="9">
    <source>
        <dbReference type="EMBL" id="PWA47575.1"/>
    </source>
</evidence>
<evidence type="ECO:0000256" key="4">
    <source>
        <dbReference type="ARBA" id="ARBA00022806"/>
    </source>
</evidence>
<organism evidence="9 10">
    <name type="scientific">Artemisia annua</name>
    <name type="common">Sweet wormwood</name>
    <dbReference type="NCBI Taxonomy" id="35608"/>
    <lineage>
        <taxon>Eukaryota</taxon>
        <taxon>Viridiplantae</taxon>
        <taxon>Streptophyta</taxon>
        <taxon>Embryophyta</taxon>
        <taxon>Tracheophyta</taxon>
        <taxon>Spermatophyta</taxon>
        <taxon>Magnoliopsida</taxon>
        <taxon>eudicotyledons</taxon>
        <taxon>Gunneridae</taxon>
        <taxon>Pentapetalae</taxon>
        <taxon>asterids</taxon>
        <taxon>campanulids</taxon>
        <taxon>Asterales</taxon>
        <taxon>Asteraceae</taxon>
        <taxon>Asteroideae</taxon>
        <taxon>Anthemideae</taxon>
        <taxon>Artemisiinae</taxon>
        <taxon>Artemisia</taxon>
    </lineage>
</organism>
<dbReference type="OrthoDB" id="1749075at2759"/>
<evidence type="ECO:0000256" key="6">
    <source>
        <dbReference type="ARBA" id="ARBA00047984"/>
    </source>
</evidence>